<evidence type="ECO:0000259" key="2">
    <source>
        <dbReference type="Pfam" id="PF07589"/>
    </source>
</evidence>
<keyword evidence="1" id="KW-0732">Signal</keyword>
<keyword evidence="4" id="KW-1185">Reference proteome</keyword>
<dbReference type="Proteomes" id="UP000765160">
    <property type="component" value="Unassembled WGS sequence"/>
</dbReference>
<feature type="signal peptide" evidence="1">
    <location>
        <begin position="1"/>
        <end position="23"/>
    </location>
</feature>
<evidence type="ECO:0000313" key="3">
    <source>
        <dbReference type="EMBL" id="NKE43951.1"/>
    </source>
</evidence>
<gene>
    <name evidence="3" type="ORF">HB662_04125</name>
</gene>
<dbReference type="NCBIfam" id="TIGR02595">
    <property type="entry name" value="PEP_CTERM"/>
    <property type="match status" value="1"/>
</dbReference>
<proteinExistence type="predicted"/>
<evidence type="ECO:0000256" key="1">
    <source>
        <dbReference type="SAM" id="SignalP"/>
    </source>
</evidence>
<sequence>MFRTILGAAVGAMALIGVSAAQAQPVNFSILSGGFTVGSGYGTGSGQLDVTFTDLVTPQSFSLNLGETESFLFGRVTFNETCINPALFCGGFPENLFTNETDNLDVVASFAFTSPLAETVQLVASTGAFSGPVDDLLENIPGVRITDFFIDFAPVTVNFGVGGTFLVDISDMYFAENGSISPGANVTLTAVPVPEPASLALFGAGLLGLGMVRRRAARRNGLA</sequence>
<name>A0ABX1ETJ4_9PROT</name>
<dbReference type="Pfam" id="PF07589">
    <property type="entry name" value="PEP-CTERM"/>
    <property type="match status" value="1"/>
</dbReference>
<accession>A0ABX1ETJ4</accession>
<comment type="caution">
    <text evidence="3">The sequence shown here is derived from an EMBL/GenBank/DDBJ whole genome shotgun (WGS) entry which is preliminary data.</text>
</comment>
<organism evidence="3 4">
    <name type="scientific">Falsiroseomonas frigidaquae</name>
    <dbReference type="NCBI Taxonomy" id="487318"/>
    <lineage>
        <taxon>Bacteria</taxon>
        <taxon>Pseudomonadati</taxon>
        <taxon>Pseudomonadota</taxon>
        <taxon>Alphaproteobacteria</taxon>
        <taxon>Acetobacterales</taxon>
        <taxon>Roseomonadaceae</taxon>
        <taxon>Falsiroseomonas</taxon>
    </lineage>
</organism>
<dbReference type="EMBL" id="JAAVTX010000001">
    <property type="protein sequence ID" value="NKE43951.1"/>
    <property type="molecule type" value="Genomic_DNA"/>
</dbReference>
<evidence type="ECO:0000313" key="4">
    <source>
        <dbReference type="Proteomes" id="UP000765160"/>
    </source>
</evidence>
<dbReference type="InterPro" id="IPR013424">
    <property type="entry name" value="Ice-binding_C"/>
</dbReference>
<dbReference type="RefSeq" id="WP_168047391.1">
    <property type="nucleotide sequence ID" value="NZ_JAATJR010000001.1"/>
</dbReference>
<protein>
    <submittedName>
        <fullName evidence="3">PEP-CTERM sorting domain-containing protein</fullName>
    </submittedName>
</protein>
<reference evidence="3 4" key="1">
    <citation type="submission" date="2020-03" db="EMBL/GenBank/DDBJ databases">
        <title>Roseomonas selenitidurans sp. nov. isolated from soil.</title>
        <authorList>
            <person name="Liu H."/>
        </authorList>
    </citation>
    <scope>NUCLEOTIDE SEQUENCE [LARGE SCALE GENOMIC DNA]</scope>
    <source>
        <strain evidence="3 4">JCM 15073</strain>
    </source>
</reference>
<feature type="chain" id="PRO_5045814295" evidence="1">
    <location>
        <begin position="24"/>
        <end position="223"/>
    </location>
</feature>
<feature type="domain" description="Ice-binding protein C-terminal" evidence="2">
    <location>
        <begin position="192"/>
        <end position="214"/>
    </location>
</feature>